<evidence type="ECO:0008006" key="6">
    <source>
        <dbReference type="Google" id="ProtNLM"/>
    </source>
</evidence>
<evidence type="ECO:0000256" key="1">
    <source>
        <dbReference type="ARBA" id="ARBA00022737"/>
    </source>
</evidence>
<comment type="caution">
    <text evidence="4">The sequence shown here is derived from an EMBL/GenBank/DDBJ whole genome shotgun (WGS) entry which is preliminary data.</text>
</comment>
<name>A0AAJ0CE08_9HYPO</name>
<proteinExistence type="predicted"/>
<dbReference type="Gene3D" id="3.40.50.300">
    <property type="entry name" value="P-loop containing nucleotide triphosphate hydrolases"/>
    <property type="match status" value="1"/>
</dbReference>
<dbReference type="Pfam" id="PF24883">
    <property type="entry name" value="NPHP3_N"/>
    <property type="match status" value="1"/>
</dbReference>
<dbReference type="PANTHER" id="PTHR10039">
    <property type="entry name" value="AMELOGENIN"/>
    <property type="match status" value="1"/>
</dbReference>
<evidence type="ECO:0000313" key="5">
    <source>
        <dbReference type="Proteomes" id="UP001251528"/>
    </source>
</evidence>
<sequence length="1000" mass="113756">MAAVVASVNPASSKLPPVGDFLRHAIAIYQSLVSAHRDDQVGGTGSRSTELVGALMSKLSDTLAALRDHVAQHNDDAAASLTRACHKVGQDLLLKLDRLRTFHAANAGVVAPLDIRVLWPVADVQALGERLYDLVGGYSDETISFKTTKIEIASENDVDADGTAGARDEEDTYGAKMNFSDKSEIKVPRKSKVMNGPSGMLQGMPNIRVPVKPKLAPASVLYDFLLESLAYKTMHDREEEVVQAHESTFEWVFKDQDKPSSEQAVHPGRQLGSWLSADALGPIYWITGKPGSGKSTFMRHLFQNEQTQDYLSKWAKGQPVSMAGFFFWTSGSRDQRSQTGMLRSLLHQLLSSNMELIPETFPELWSKLRNMTTKERIQLSMEWPVKQLLAAFRALMEVALPSMKICLFIDGLDEFDGDHITMINFFKDLGLGKHGNAIKMCLSSRPWSVFENAFEHAVPHMKLQDLTYEDMHRYTRDKLRENMNIRRGFEKHTEAGDQLVRDTVHQADGVFLWVRLAVNEMIVRWDPDADIGGLASILVQIPPDLNDVFAKLLFEEQTASEVAQTSMIFQLIRAREVVADFIRDDPANSLTVWEMAFALNAEDDVASTTWQVEEANDLFITKRSEDTISRITHRFARLLDLHCPGRQGNMKMPRFSDHPIRDARVAVSQRVTYIHRTVRDWLMEAPGVQEYLTSQSPPEFDPHLRLLRSYVLRLKRPLDEIEHHRRLDEWWPDIALALTHARYILHDANSLQRSFVNELNKTLSWHWLEKPQDPYDHWARNAFGSYETRMKASPIWQPFLCLTTKFGLTKYLSEEVDARNKAEQEGCLSAQQLQLQQDDATPLLAYATEFICSRQKTIFPLSDPCLVEYLLRHACRINPGPNHEYSNFFTRMPITPWLALLRHLRDARRRGFIEYYDTNLEGTARWAEIVRLFLDVGSADPHAVILADGWDPECTALGVLELLEETYGAVEVVEMRELMIRKLADKGKEKSAHFALRSKN</sequence>
<dbReference type="EMBL" id="JASWJB010000348">
    <property type="protein sequence ID" value="KAK2591279.1"/>
    <property type="molecule type" value="Genomic_DNA"/>
</dbReference>
<reference evidence="4" key="1">
    <citation type="submission" date="2023-06" db="EMBL/GenBank/DDBJ databases">
        <title>Conoideocrella luteorostrata (Hypocreales: Clavicipitaceae), a potential biocontrol fungus for elongate hemlock scale in United States Christmas tree production areas.</title>
        <authorList>
            <person name="Barrett H."/>
            <person name="Lovett B."/>
            <person name="Macias A.M."/>
            <person name="Stajich J.E."/>
            <person name="Kasson M.T."/>
        </authorList>
    </citation>
    <scope>NUCLEOTIDE SEQUENCE</scope>
    <source>
        <strain evidence="4">ARSEF 14590</strain>
    </source>
</reference>
<dbReference type="SUPFAM" id="SSF52540">
    <property type="entry name" value="P-loop containing nucleoside triphosphate hydrolases"/>
    <property type="match status" value="1"/>
</dbReference>
<evidence type="ECO:0000259" key="2">
    <source>
        <dbReference type="Pfam" id="PF24883"/>
    </source>
</evidence>
<dbReference type="InterPro" id="IPR056693">
    <property type="entry name" value="DUF7791"/>
</dbReference>
<dbReference type="AlphaFoldDB" id="A0AAJ0CE08"/>
<dbReference type="Proteomes" id="UP001251528">
    <property type="component" value="Unassembled WGS sequence"/>
</dbReference>
<evidence type="ECO:0000313" key="4">
    <source>
        <dbReference type="EMBL" id="KAK2591279.1"/>
    </source>
</evidence>
<dbReference type="InterPro" id="IPR056884">
    <property type="entry name" value="NPHP3-like_N"/>
</dbReference>
<feature type="domain" description="DUF7791" evidence="3">
    <location>
        <begin position="564"/>
        <end position="715"/>
    </location>
</feature>
<gene>
    <name evidence="4" type="ORF">QQS21_011031</name>
</gene>
<accession>A0AAJ0CE08</accession>
<organism evidence="4 5">
    <name type="scientific">Conoideocrella luteorostrata</name>
    <dbReference type="NCBI Taxonomy" id="1105319"/>
    <lineage>
        <taxon>Eukaryota</taxon>
        <taxon>Fungi</taxon>
        <taxon>Dikarya</taxon>
        <taxon>Ascomycota</taxon>
        <taxon>Pezizomycotina</taxon>
        <taxon>Sordariomycetes</taxon>
        <taxon>Hypocreomycetidae</taxon>
        <taxon>Hypocreales</taxon>
        <taxon>Clavicipitaceae</taxon>
        <taxon>Conoideocrella</taxon>
    </lineage>
</organism>
<keyword evidence="5" id="KW-1185">Reference proteome</keyword>
<keyword evidence="1" id="KW-0677">Repeat</keyword>
<evidence type="ECO:0000259" key="3">
    <source>
        <dbReference type="Pfam" id="PF25053"/>
    </source>
</evidence>
<protein>
    <recommendedName>
        <fullName evidence="6">NACHT domain-containing protein</fullName>
    </recommendedName>
</protein>
<feature type="domain" description="Nephrocystin 3-like N-terminal" evidence="2">
    <location>
        <begin position="271"/>
        <end position="445"/>
    </location>
</feature>
<dbReference type="PANTHER" id="PTHR10039:SF5">
    <property type="entry name" value="NACHT DOMAIN-CONTAINING PROTEIN"/>
    <property type="match status" value="1"/>
</dbReference>
<dbReference type="InterPro" id="IPR027417">
    <property type="entry name" value="P-loop_NTPase"/>
</dbReference>
<dbReference type="Pfam" id="PF25053">
    <property type="entry name" value="DUF7791"/>
    <property type="match status" value="1"/>
</dbReference>